<feature type="domain" description="Cadherin" evidence="15">
    <location>
        <begin position="384"/>
        <end position="491"/>
    </location>
</feature>
<evidence type="ECO:0000256" key="3">
    <source>
        <dbReference type="ARBA" id="ARBA00022536"/>
    </source>
</evidence>
<dbReference type="GO" id="GO:0005509">
    <property type="term" value="F:calcium ion binding"/>
    <property type="evidence" value="ECO:0007669"/>
    <property type="project" value="UniProtKB-UniRule"/>
</dbReference>
<dbReference type="SUPFAM" id="SSF49313">
    <property type="entry name" value="Cadherin-like"/>
    <property type="match status" value="9"/>
</dbReference>
<feature type="domain" description="Cadherin" evidence="15">
    <location>
        <begin position="155"/>
        <end position="274"/>
    </location>
</feature>
<dbReference type="PANTHER" id="PTHR24026">
    <property type="entry name" value="FAT ATYPICAL CADHERIN-RELATED"/>
    <property type="match status" value="1"/>
</dbReference>
<dbReference type="WBParaSite" id="Csp11.Scaffold544.g3434.t1">
    <property type="protein sequence ID" value="Csp11.Scaffold544.g3434.t1"/>
    <property type="gene ID" value="Csp11.Scaffold544.g3434"/>
</dbReference>
<dbReference type="Pfam" id="PF00028">
    <property type="entry name" value="Cadherin"/>
    <property type="match status" value="7"/>
</dbReference>
<feature type="domain" description="Cadherin" evidence="15">
    <location>
        <begin position="1046"/>
        <end position="1155"/>
    </location>
</feature>
<evidence type="ECO:0000256" key="14">
    <source>
        <dbReference type="SAM" id="SignalP"/>
    </source>
</evidence>
<dbReference type="InterPro" id="IPR015919">
    <property type="entry name" value="Cadherin-like_sf"/>
</dbReference>
<dbReference type="Proteomes" id="UP000095282">
    <property type="component" value="Unplaced"/>
</dbReference>
<dbReference type="GO" id="GO:0005886">
    <property type="term" value="C:plasma membrane"/>
    <property type="evidence" value="ECO:0007669"/>
    <property type="project" value="UniProtKB-SubCell"/>
</dbReference>
<feature type="domain" description="Cadherin" evidence="15">
    <location>
        <begin position="1174"/>
        <end position="1253"/>
    </location>
</feature>
<dbReference type="AlphaFoldDB" id="A0A1I7T8F5"/>
<dbReference type="InterPro" id="IPR020894">
    <property type="entry name" value="Cadherin_CS"/>
</dbReference>
<feature type="signal peptide" evidence="14">
    <location>
        <begin position="1"/>
        <end position="23"/>
    </location>
</feature>
<accession>A0A1I7T8F5</accession>
<keyword evidence="12" id="KW-0325">Glycoprotein</keyword>
<keyword evidence="4" id="KW-0812">Transmembrane</keyword>
<evidence type="ECO:0000256" key="6">
    <source>
        <dbReference type="ARBA" id="ARBA00022737"/>
    </source>
</evidence>
<dbReference type="SMART" id="SM00112">
    <property type="entry name" value="CA"/>
    <property type="match status" value="10"/>
</dbReference>
<name>A0A1I7T8F5_9PELO</name>
<evidence type="ECO:0000256" key="1">
    <source>
        <dbReference type="ARBA" id="ARBA00004251"/>
    </source>
</evidence>
<keyword evidence="11" id="KW-1015">Disulfide bond</keyword>
<feature type="domain" description="Cadherin" evidence="15">
    <location>
        <begin position="107"/>
        <end position="152"/>
    </location>
</feature>
<protein>
    <submittedName>
        <fullName evidence="17">Cadherin domain-containing protein</fullName>
    </submittedName>
</protein>
<feature type="domain" description="Cadherin" evidence="15">
    <location>
        <begin position="608"/>
        <end position="719"/>
    </location>
</feature>
<dbReference type="FunFam" id="2.60.40.60:FF:000005">
    <property type="entry name" value="Protocadherin 9"/>
    <property type="match status" value="1"/>
</dbReference>
<feature type="domain" description="Cadherin" evidence="15">
    <location>
        <begin position="934"/>
        <end position="1050"/>
    </location>
</feature>
<dbReference type="FunFam" id="2.60.40.60:FF:000015">
    <property type="entry name" value="FAT atypical cadherin 1"/>
    <property type="match status" value="1"/>
</dbReference>
<dbReference type="PANTHER" id="PTHR24026:SF125">
    <property type="entry name" value="FAT-LIKE CADHERIN-RELATED TUMOR SUPPRESSOR HOMOLOG"/>
    <property type="match status" value="1"/>
</dbReference>
<dbReference type="PROSITE" id="PS50268">
    <property type="entry name" value="CADHERIN_2"/>
    <property type="match status" value="10"/>
</dbReference>
<sequence>MKKHRVFHLFLLIFCKAISLVTTSSDVQIFEFTAPLYNLSVEENSIGSKYARSENSTKIGVPLPEKDANCKFRVAEIVGEKSSLFKAHARQVGDFVFLRIRYKGDNPLNRELKDFYDILVKATCKRRDLSNLETTARIHLRVIDRNDASPVFLVDEQGYEAEIDDDIEPFSTVLRVEASDADIGINSAIYFSLVNKSHDFIVEPVTGWIRTLRHIKPGKYSLKVKSEDRASRLYYFDENEVQPSWTADVSITVRETQPKQTKVSVEKRKINPNLSKDRQLAAIITLKDAPKNVSIGLKGNEKAHWFEVEPEIASNGKEAEEVRWMLFAKNWSHLPKNTSVTITVGNDYIRGSGFSISKKPVMPVNETVTIQIERLAEHSINYQNTDKMMIKTDKMAPIGRILSRFNATVENADDISLVRYSIKNLNPSLNNTLPFTIGAKNGILRVSSNIVLSDRTYNFFVVASLYGMNDKTVEKEVSVEILDSNLHAPVWSAKWMRQTPIALGKVGDILIKVDAIDQDEGDNGKVVYKINSELPLEINPNTGEIQLIEVPKKGSNWMATVWAVDLGLPLSRMSALNLMFYKNGTKVPAKPKPIIIQENENKISPVFSSFPEVVEITEDARVGTIVAKLQATDEDAGYNGLIRYVIQDKADSSHEILSVDEQSGEITVASDLTLLMKEKSEFAEVQVKISAIDAGNPAKLVTKTMKLRITDVNNHSPLFDEPSYHVQISEREKPGKDIFKVTANDIDGGNNGRIKFSLGNDKEDSSTVAIDSKTGIVKLLKSLDREEQDVHTFSIIASDYGVPKKVSVTNFTLYVEDVNDNAPKCVSQHSRARIPEDLPNGAFVSCLAAHDEDIGQNAKLKFSLNSEKVPFRIDHHSGCLFVLAPETPMDYHKTPSFNLSIEVADHGDPMFSTTCFLNVELDDVARNHLAIEFDDVAKEASVYENSEVGTEVIMIEAKEMGDEQKTKAENLEYRIIGGDGWPYFSIDQKGTVRTTHSLDREAKSAYWITVEARDEKTDIYKNPRRKAVLHVFIRILDRNDHRPMAKKPMYIASVAENSPANVVIVKVEATDADDVENDAAAPLTFKIERGDPQSFFRIDLTSGYITTSGIRRLDREKQAEHELWVSICDGGEPQLCSNVIVIVNVLDENDNAPTFTQAIHHYNVRARHVGKLCRIFAVDADDGDNSRLSYKITEGDPRFSIDENGNIVTSEAIHGDESYALTVQATDNGTPAKQFAATRVVLTAISGGQKPKKRRIQFL</sequence>
<keyword evidence="3" id="KW-0245">EGF-like domain</keyword>
<keyword evidence="5 14" id="KW-0732">Signal</keyword>
<feature type="chain" id="PRO_5009307259" evidence="14">
    <location>
        <begin position="24"/>
        <end position="1259"/>
    </location>
</feature>
<evidence type="ECO:0000259" key="15">
    <source>
        <dbReference type="PROSITE" id="PS50268"/>
    </source>
</evidence>
<evidence type="ECO:0000313" key="17">
    <source>
        <dbReference type="WBParaSite" id="Csp11.Scaffold544.g3434.t1"/>
    </source>
</evidence>
<dbReference type="PROSITE" id="PS00232">
    <property type="entry name" value="CADHERIN_1"/>
    <property type="match status" value="2"/>
</dbReference>
<feature type="domain" description="Cadherin" evidence="15">
    <location>
        <begin position="507"/>
        <end position="607"/>
    </location>
</feature>
<evidence type="ECO:0000256" key="7">
    <source>
        <dbReference type="ARBA" id="ARBA00022837"/>
    </source>
</evidence>
<keyword evidence="9" id="KW-1133">Transmembrane helix</keyword>
<evidence type="ECO:0000256" key="13">
    <source>
        <dbReference type="PROSITE-ProRule" id="PRU00043"/>
    </source>
</evidence>
<evidence type="ECO:0000256" key="2">
    <source>
        <dbReference type="ARBA" id="ARBA00022475"/>
    </source>
</evidence>
<keyword evidence="10" id="KW-0472">Membrane</keyword>
<reference evidence="17" key="1">
    <citation type="submission" date="2016-11" db="UniProtKB">
        <authorList>
            <consortium name="WormBaseParasite"/>
        </authorList>
    </citation>
    <scope>IDENTIFICATION</scope>
</reference>
<keyword evidence="16" id="KW-1185">Reference proteome</keyword>
<evidence type="ECO:0000256" key="9">
    <source>
        <dbReference type="ARBA" id="ARBA00022989"/>
    </source>
</evidence>
<feature type="domain" description="Cadherin" evidence="15">
    <location>
        <begin position="826"/>
        <end position="933"/>
    </location>
</feature>
<evidence type="ECO:0000256" key="4">
    <source>
        <dbReference type="ARBA" id="ARBA00022692"/>
    </source>
</evidence>
<keyword evidence="8" id="KW-0130">Cell adhesion</keyword>
<proteinExistence type="predicted"/>
<dbReference type="STRING" id="1561998.A0A1I7T8F5"/>
<comment type="subcellular location">
    <subcellularLocation>
        <location evidence="1">Cell membrane</location>
        <topology evidence="1">Single-pass type I membrane protein</topology>
    </subcellularLocation>
</comment>
<dbReference type="InterPro" id="IPR002126">
    <property type="entry name" value="Cadherin-like_dom"/>
</dbReference>
<evidence type="ECO:0000256" key="8">
    <source>
        <dbReference type="ARBA" id="ARBA00022889"/>
    </source>
</evidence>
<evidence type="ECO:0000256" key="12">
    <source>
        <dbReference type="ARBA" id="ARBA00023180"/>
    </source>
</evidence>
<evidence type="ECO:0000313" key="16">
    <source>
        <dbReference type="Proteomes" id="UP000095282"/>
    </source>
</evidence>
<dbReference type="Gene3D" id="2.60.40.60">
    <property type="entry name" value="Cadherins"/>
    <property type="match status" value="10"/>
</dbReference>
<keyword evidence="6" id="KW-0677">Repeat</keyword>
<keyword evidence="7 13" id="KW-0106">Calcium</keyword>
<dbReference type="CDD" id="cd11304">
    <property type="entry name" value="Cadherin_repeat"/>
    <property type="match status" value="10"/>
</dbReference>
<keyword evidence="2" id="KW-1003">Cell membrane</keyword>
<evidence type="ECO:0000256" key="5">
    <source>
        <dbReference type="ARBA" id="ARBA00022729"/>
    </source>
</evidence>
<dbReference type="PRINTS" id="PR00205">
    <property type="entry name" value="CADHERIN"/>
</dbReference>
<feature type="domain" description="Cadherin" evidence="15">
    <location>
        <begin position="720"/>
        <end position="825"/>
    </location>
</feature>
<organism evidence="16 17">
    <name type="scientific">Caenorhabditis tropicalis</name>
    <dbReference type="NCBI Taxonomy" id="1561998"/>
    <lineage>
        <taxon>Eukaryota</taxon>
        <taxon>Metazoa</taxon>
        <taxon>Ecdysozoa</taxon>
        <taxon>Nematoda</taxon>
        <taxon>Chromadorea</taxon>
        <taxon>Rhabditida</taxon>
        <taxon>Rhabditina</taxon>
        <taxon>Rhabditomorpha</taxon>
        <taxon>Rhabditoidea</taxon>
        <taxon>Rhabditidae</taxon>
        <taxon>Peloderinae</taxon>
        <taxon>Caenorhabditis</taxon>
    </lineage>
</organism>
<evidence type="ECO:0000256" key="10">
    <source>
        <dbReference type="ARBA" id="ARBA00023136"/>
    </source>
</evidence>
<dbReference type="FunFam" id="2.60.40.60:FF:000037">
    <property type="entry name" value="FAT atypical cadherin 1"/>
    <property type="match status" value="1"/>
</dbReference>
<dbReference type="GO" id="GO:0007156">
    <property type="term" value="P:homophilic cell adhesion via plasma membrane adhesion molecules"/>
    <property type="evidence" value="ECO:0007669"/>
    <property type="project" value="InterPro"/>
</dbReference>
<evidence type="ECO:0000256" key="11">
    <source>
        <dbReference type="ARBA" id="ARBA00023157"/>
    </source>
</evidence>
<dbReference type="eggNOG" id="KOG1219">
    <property type="taxonomic scope" value="Eukaryota"/>
</dbReference>